<comment type="pathway">
    <text evidence="2">Cofactor biosynthesis; adenosylcobalamin biosynthesis.</text>
</comment>
<dbReference type="GO" id="GO:0048472">
    <property type="term" value="F:threonine-phosphate decarboxylase activity"/>
    <property type="evidence" value="ECO:0007669"/>
    <property type="project" value="InterPro"/>
</dbReference>
<evidence type="ECO:0000313" key="10">
    <source>
        <dbReference type="EMBL" id="RJG42092.1"/>
    </source>
</evidence>
<dbReference type="AlphaFoldDB" id="A0A418YC98"/>
<feature type="transmembrane region" description="Helical" evidence="9">
    <location>
        <begin position="62"/>
        <end position="80"/>
    </location>
</feature>
<dbReference type="GO" id="GO:0005886">
    <property type="term" value="C:plasma membrane"/>
    <property type="evidence" value="ECO:0007669"/>
    <property type="project" value="UniProtKB-SubCell"/>
</dbReference>
<dbReference type="UniPathway" id="UPA00148"/>
<accession>A0A418YC98</accession>
<evidence type="ECO:0000256" key="9">
    <source>
        <dbReference type="SAM" id="Phobius"/>
    </source>
</evidence>
<evidence type="ECO:0000256" key="2">
    <source>
        <dbReference type="ARBA" id="ARBA00004953"/>
    </source>
</evidence>
<evidence type="ECO:0000256" key="3">
    <source>
        <dbReference type="ARBA" id="ARBA00006263"/>
    </source>
</evidence>
<dbReference type="PANTHER" id="PTHR34308:SF1">
    <property type="entry name" value="COBALAMIN BIOSYNTHESIS PROTEIN CBIB"/>
    <property type="match status" value="1"/>
</dbReference>
<reference evidence="10 11" key="2">
    <citation type="submission" date="2019-01" db="EMBL/GenBank/DDBJ databases">
        <title>Motilimonas pumilus sp. nov., isolated from the gut of sea cucumber (Apostichopus japonicus).</title>
        <authorList>
            <person name="Wang F.-Q."/>
            <person name="Ren L.-H."/>
            <person name="Lin Y.-W."/>
            <person name="Sun G.-H."/>
            <person name="Du Z.-J."/>
            <person name="Zhao J.-X."/>
            <person name="Liu X.-J."/>
            <person name="Liu L.-J."/>
        </authorList>
    </citation>
    <scope>NUCLEOTIDE SEQUENCE [LARGE SCALE GENOMIC DNA]</scope>
    <source>
        <strain evidence="10 11">PLHSC7-2</strain>
    </source>
</reference>
<gene>
    <name evidence="10" type="ORF">D1Z90_15010</name>
</gene>
<comment type="caution">
    <text evidence="10">The sequence shown here is derived from an EMBL/GenBank/DDBJ whole genome shotgun (WGS) entry which is preliminary data.</text>
</comment>
<protein>
    <recommendedName>
        <fullName evidence="12">Adenosylcobinamide-phosphate synthase</fullName>
    </recommendedName>
</protein>
<dbReference type="Pfam" id="PF03186">
    <property type="entry name" value="CobD_Cbib"/>
    <property type="match status" value="1"/>
</dbReference>
<dbReference type="Proteomes" id="UP000283255">
    <property type="component" value="Unassembled WGS sequence"/>
</dbReference>
<keyword evidence="6 9" id="KW-0812">Transmembrane</keyword>
<evidence type="ECO:0000313" key="11">
    <source>
        <dbReference type="Proteomes" id="UP000283255"/>
    </source>
</evidence>
<reference evidence="10 11" key="1">
    <citation type="submission" date="2018-09" db="EMBL/GenBank/DDBJ databases">
        <authorList>
            <person name="Wang F."/>
        </authorList>
    </citation>
    <scope>NUCLEOTIDE SEQUENCE [LARGE SCALE GENOMIC DNA]</scope>
    <source>
        <strain evidence="10 11">PLHSC7-2</strain>
    </source>
</reference>
<comment type="similarity">
    <text evidence="3">Belongs to the CobD/CbiB family.</text>
</comment>
<dbReference type="EMBL" id="QZCH01000021">
    <property type="protein sequence ID" value="RJG42092.1"/>
    <property type="molecule type" value="Genomic_DNA"/>
</dbReference>
<keyword evidence="8 9" id="KW-0472">Membrane</keyword>
<evidence type="ECO:0008006" key="12">
    <source>
        <dbReference type="Google" id="ProtNLM"/>
    </source>
</evidence>
<sequence length="338" mass="38079">MASMSELSLSFLPQLAFLAAVMCSMFINLPQTLHPMNLAHLGLQILGNKVANPSHSQSQQKVAGLLALLVVCVPSLALMIALQQVVFFPGLLEFVVLLCMLEWRGVVKRFDRVREHCVIVNKTQARNHLNDITLREVDGLSLLGIQKAATESLTLQLSGRWFFVVFWYLVGGIYAALLCRIMQLCAYSWNQKKHRYHAFGTWPRQLYGVLAWLPNLALSLTLLCYGNTLYGLKNVFRQGATWPLFSSGLVLSAMASSLQIQLGGLRVYETIQMRFALVGTGQSIQVQHLDKVKQRLKQAAWFWLIAYCLVHISWWLITQNAPTDLSPLDFPSNQYSPL</sequence>
<dbReference type="GO" id="GO:0009236">
    <property type="term" value="P:cobalamin biosynthetic process"/>
    <property type="evidence" value="ECO:0007669"/>
    <property type="project" value="UniProtKB-UniPathway"/>
</dbReference>
<evidence type="ECO:0000256" key="8">
    <source>
        <dbReference type="ARBA" id="ARBA00023136"/>
    </source>
</evidence>
<dbReference type="InterPro" id="IPR004485">
    <property type="entry name" value="Cobalamin_biosynth_CobD/CbiB"/>
</dbReference>
<keyword evidence="5" id="KW-0169">Cobalamin biosynthesis</keyword>
<name>A0A418YC98_9GAMM</name>
<feature type="transmembrane region" description="Helical" evidence="9">
    <location>
        <begin position="299"/>
        <end position="317"/>
    </location>
</feature>
<dbReference type="PANTHER" id="PTHR34308">
    <property type="entry name" value="COBALAMIN BIOSYNTHESIS PROTEIN CBIB"/>
    <property type="match status" value="1"/>
</dbReference>
<comment type="subcellular location">
    <subcellularLocation>
        <location evidence="1">Cell membrane</location>
        <topology evidence="1">Multi-pass membrane protein</topology>
    </subcellularLocation>
</comment>
<proteinExistence type="inferred from homology"/>
<evidence type="ECO:0000256" key="4">
    <source>
        <dbReference type="ARBA" id="ARBA00022475"/>
    </source>
</evidence>
<evidence type="ECO:0000256" key="6">
    <source>
        <dbReference type="ARBA" id="ARBA00022692"/>
    </source>
</evidence>
<keyword evidence="11" id="KW-1185">Reference proteome</keyword>
<feature type="transmembrane region" description="Helical" evidence="9">
    <location>
        <begin position="206"/>
        <end position="230"/>
    </location>
</feature>
<feature type="transmembrane region" description="Helical" evidence="9">
    <location>
        <begin position="85"/>
        <end position="103"/>
    </location>
</feature>
<evidence type="ECO:0000256" key="7">
    <source>
        <dbReference type="ARBA" id="ARBA00022989"/>
    </source>
</evidence>
<keyword evidence="4" id="KW-1003">Cell membrane</keyword>
<organism evidence="10 11">
    <name type="scientific">Motilimonas pumila</name>
    <dbReference type="NCBI Taxonomy" id="2303987"/>
    <lineage>
        <taxon>Bacteria</taxon>
        <taxon>Pseudomonadati</taxon>
        <taxon>Pseudomonadota</taxon>
        <taxon>Gammaproteobacteria</taxon>
        <taxon>Alteromonadales</taxon>
        <taxon>Alteromonadales genera incertae sedis</taxon>
        <taxon>Motilimonas</taxon>
    </lineage>
</organism>
<keyword evidence="7 9" id="KW-1133">Transmembrane helix</keyword>
<feature type="transmembrane region" description="Helical" evidence="9">
    <location>
        <begin position="161"/>
        <end position="185"/>
    </location>
</feature>
<evidence type="ECO:0000256" key="1">
    <source>
        <dbReference type="ARBA" id="ARBA00004651"/>
    </source>
</evidence>
<evidence type="ECO:0000256" key="5">
    <source>
        <dbReference type="ARBA" id="ARBA00022573"/>
    </source>
</evidence>